<evidence type="ECO:0000313" key="3">
    <source>
        <dbReference type="Ensembl" id="ENSSFAP00005019185.1"/>
    </source>
</evidence>
<dbReference type="SUPFAM" id="SSF49265">
    <property type="entry name" value="Fibronectin type III"/>
    <property type="match status" value="1"/>
</dbReference>
<dbReference type="Ensembl" id="ENSSFAT00005019962.1">
    <property type="protein sequence ID" value="ENSSFAP00005019185.1"/>
    <property type="gene ID" value="ENSSFAG00005010054.1"/>
</dbReference>
<dbReference type="Gene3D" id="2.60.40.10">
    <property type="entry name" value="Immunoglobulins"/>
    <property type="match status" value="1"/>
</dbReference>
<dbReference type="PANTHER" id="PTHR46708:SF11">
    <property type="entry name" value="RECEPTOR-TYPE TYROSINE-PROTEIN PHOSPHATASE ETA-LIKE"/>
    <property type="match status" value="1"/>
</dbReference>
<sequence>GVTSFRDLIVMEQTTTSIYLNWTKPNGNYSFYRVRWTDGSIYFNTTVNETGTNVTDLTPGVKYTFTVQSVAGDNKTESKKREISSYTT</sequence>
<reference evidence="3" key="2">
    <citation type="submission" date="2025-08" db="UniProtKB">
        <authorList>
            <consortium name="Ensembl"/>
        </authorList>
    </citation>
    <scope>IDENTIFICATION</scope>
</reference>
<evidence type="ECO:0000313" key="4">
    <source>
        <dbReference type="Proteomes" id="UP000472267"/>
    </source>
</evidence>
<reference evidence="3" key="1">
    <citation type="submission" date="2019-06" db="EMBL/GenBank/DDBJ databases">
        <authorList>
            <consortium name="Wellcome Sanger Institute Data Sharing"/>
        </authorList>
    </citation>
    <scope>NUCLEOTIDE SEQUENCE [LARGE SCALE GENOMIC DNA]</scope>
</reference>
<accession>A0A672GQC4</accession>
<dbReference type="SMART" id="SM00060">
    <property type="entry name" value="FN3"/>
    <property type="match status" value="1"/>
</dbReference>
<dbReference type="CDD" id="cd00063">
    <property type="entry name" value="FN3"/>
    <property type="match status" value="1"/>
</dbReference>
<dbReference type="OMA" id="TIGMNES"/>
<dbReference type="AlphaFoldDB" id="A0A672GQC4"/>
<proteinExistence type="predicted"/>
<protein>
    <recommendedName>
        <fullName evidence="2">Fibronectin type-III domain-containing protein</fullName>
    </recommendedName>
</protein>
<dbReference type="InParanoid" id="A0A672GQC4"/>
<evidence type="ECO:0000259" key="2">
    <source>
        <dbReference type="PROSITE" id="PS50853"/>
    </source>
</evidence>
<keyword evidence="4" id="KW-1185">Reference proteome</keyword>
<evidence type="ECO:0000256" key="1">
    <source>
        <dbReference type="ARBA" id="ARBA00022737"/>
    </source>
</evidence>
<dbReference type="InterPro" id="IPR003961">
    <property type="entry name" value="FN3_dom"/>
</dbReference>
<dbReference type="InterPro" id="IPR036116">
    <property type="entry name" value="FN3_sf"/>
</dbReference>
<dbReference type="PROSITE" id="PS50853">
    <property type="entry name" value="FN3"/>
    <property type="match status" value="1"/>
</dbReference>
<dbReference type="PANTHER" id="PTHR46708">
    <property type="entry name" value="TENASCIN"/>
    <property type="match status" value="1"/>
</dbReference>
<reference evidence="3" key="3">
    <citation type="submission" date="2025-09" db="UniProtKB">
        <authorList>
            <consortium name="Ensembl"/>
        </authorList>
    </citation>
    <scope>IDENTIFICATION</scope>
</reference>
<feature type="domain" description="Fibronectin type-III" evidence="2">
    <location>
        <begin position="4"/>
        <end position="88"/>
    </location>
</feature>
<dbReference type="InterPro" id="IPR013783">
    <property type="entry name" value="Ig-like_fold"/>
</dbReference>
<organism evidence="3 4">
    <name type="scientific">Salarias fasciatus</name>
    <name type="common">Jewelled blenny</name>
    <name type="synonym">Blennius fasciatus</name>
    <dbReference type="NCBI Taxonomy" id="181472"/>
    <lineage>
        <taxon>Eukaryota</taxon>
        <taxon>Metazoa</taxon>
        <taxon>Chordata</taxon>
        <taxon>Craniata</taxon>
        <taxon>Vertebrata</taxon>
        <taxon>Euteleostomi</taxon>
        <taxon>Actinopterygii</taxon>
        <taxon>Neopterygii</taxon>
        <taxon>Teleostei</taxon>
        <taxon>Neoteleostei</taxon>
        <taxon>Acanthomorphata</taxon>
        <taxon>Ovalentaria</taxon>
        <taxon>Blenniimorphae</taxon>
        <taxon>Blenniiformes</taxon>
        <taxon>Blennioidei</taxon>
        <taxon>Blenniidae</taxon>
        <taxon>Salariinae</taxon>
        <taxon>Salarias</taxon>
    </lineage>
</organism>
<name>A0A672GQC4_SALFA</name>
<dbReference type="InterPro" id="IPR050991">
    <property type="entry name" value="ECM_Regulatory_Proteins"/>
</dbReference>
<dbReference type="Proteomes" id="UP000472267">
    <property type="component" value="Chromosome 7"/>
</dbReference>
<dbReference type="Pfam" id="PF00041">
    <property type="entry name" value="fn3"/>
    <property type="match status" value="1"/>
</dbReference>
<keyword evidence="1" id="KW-0677">Repeat</keyword>